<evidence type="ECO:0000313" key="2">
    <source>
        <dbReference type="EMBL" id="GGH03884.1"/>
    </source>
</evidence>
<evidence type="ECO:0000313" key="3">
    <source>
        <dbReference type="Proteomes" id="UP000633278"/>
    </source>
</evidence>
<keyword evidence="3" id="KW-1185">Reference proteome</keyword>
<feature type="signal peptide" evidence="1">
    <location>
        <begin position="1"/>
        <end position="18"/>
    </location>
</feature>
<evidence type="ECO:0008006" key="4">
    <source>
        <dbReference type="Google" id="ProtNLM"/>
    </source>
</evidence>
<organism evidence="2 3">
    <name type="scientific">Polaribacter pacificus</name>
    <dbReference type="NCBI Taxonomy" id="1775173"/>
    <lineage>
        <taxon>Bacteria</taxon>
        <taxon>Pseudomonadati</taxon>
        <taxon>Bacteroidota</taxon>
        <taxon>Flavobacteriia</taxon>
        <taxon>Flavobacteriales</taxon>
        <taxon>Flavobacteriaceae</taxon>
    </lineage>
</organism>
<name>A0A917I1L2_9FLAO</name>
<dbReference type="AlphaFoldDB" id="A0A917I1L2"/>
<feature type="chain" id="PRO_5037125873" description="Outer membrane protein beta-barrel domain-containing protein" evidence="1">
    <location>
        <begin position="19"/>
        <end position="376"/>
    </location>
</feature>
<evidence type="ECO:0000256" key="1">
    <source>
        <dbReference type="SAM" id="SignalP"/>
    </source>
</evidence>
<keyword evidence="1" id="KW-0732">Signal</keyword>
<protein>
    <recommendedName>
        <fullName evidence="4">Outer membrane protein beta-barrel domain-containing protein</fullName>
    </recommendedName>
</protein>
<dbReference type="RefSeq" id="WP_188599563.1">
    <property type="nucleotide sequence ID" value="NZ_BMJW01000003.1"/>
</dbReference>
<gene>
    <name evidence="2" type="ORF">GCM10011416_23690</name>
</gene>
<reference evidence="2" key="1">
    <citation type="journal article" date="2014" name="Int. J. Syst. Evol. Microbiol.">
        <title>Complete genome sequence of Corynebacterium casei LMG S-19264T (=DSM 44701T), isolated from a smear-ripened cheese.</title>
        <authorList>
            <consortium name="US DOE Joint Genome Institute (JGI-PGF)"/>
            <person name="Walter F."/>
            <person name="Albersmeier A."/>
            <person name="Kalinowski J."/>
            <person name="Ruckert C."/>
        </authorList>
    </citation>
    <scope>NUCLEOTIDE SEQUENCE</scope>
    <source>
        <strain evidence="2">CGMCC 1.15763</strain>
    </source>
</reference>
<dbReference type="EMBL" id="BMJW01000003">
    <property type="protein sequence ID" value="GGH03884.1"/>
    <property type="molecule type" value="Genomic_DNA"/>
</dbReference>
<dbReference type="Proteomes" id="UP000633278">
    <property type="component" value="Unassembled WGS sequence"/>
</dbReference>
<accession>A0A917I1L2</accession>
<sequence>MKHILVVFVLLCTVHAFSQEKTFESEVKKISKNIELITKSQKDSLKTKVEAINKRLDKKEIDAKTATALKNEAASYHAKQIEILVGLEEKKLQQLVQDKTNGKIADLDEKEIKYKEYDDDGSFRIGSKTFNIRIKNTDDATDWDSDWNSSRTTRWERRGKRNRGTTTQFVFAMGVNNVLVDGQLSSLDNSVYKFWQSHFYELGWTWKTRMSREASKLYIKYGVSFLWNNLRALDNKMHVVNGDVTDLVVHPQELTESRLRHVQMTFPVHFEWDFSRNDEFSDGTFRDRTNNSVRFGIGAFFGFKLGTRQYLEYRDVTGTKVEEVQKDDFNTNVLNYGVSSYLAWKSFGLYAKYDLNPLFKDTETRNFSMGIRFDFN</sequence>
<proteinExistence type="predicted"/>
<reference evidence="2" key="2">
    <citation type="submission" date="2020-09" db="EMBL/GenBank/DDBJ databases">
        <authorList>
            <person name="Sun Q."/>
            <person name="Zhou Y."/>
        </authorList>
    </citation>
    <scope>NUCLEOTIDE SEQUENCE</scope>
    <source>
        <strain evidence="2">CGMCC 1.15763</strain>
    </source>
</reference>
<comment type="caution">
    <text evidence="2">The sequence shown here is derived from an EMBL/GenBank/DDBJ whole genome shotgun (WGS) entry which is preliminary data.</text>
</comment>